<sequence>MAVRQITTEISIKNEAEFRNQMKAVNNSLSGMKSEMAKVSAEFDGQANSAEALRKKQAILQQQYDQQKEKVQALARMLESAKSAYDENSDVVLSYQRQLNTATVELIKFDRELKNTDKYLDEAAQSADGTASSIDEFGKAVKDAGDEGSKGMGQLKEAFGQLGEAAKSGDINGVVAALGSMKGVLVGGAAVAGAKALADGIINITESTKEYRTILGTLEISSKQAGYTQEQTTEIYKKFQAVLGDTQKAATATANLQALGLSQENLRTIMEQAIGAWATYGDSIPIDSLSESINETVQVGKVTGVFADALNWAGTSEDEFNERLAACADTTERANLVLTQLSEQGLQATGQAWVENNQDIIAANSAQEAMNESLAILGEDLQPLANGLLQFGSFIVDACSMGIEAVTSLIEAFDNLGTSADEALIKAFSAMDSQYNLADYQANGLVNAGGVIDYAAAKRMQDAGTFKRASKVSRSDALNRGWNTTYVGDLVWGDSDLMWKAMKSMTEWGKKRKGINGSHADGLDYVPFDGYVAELHRGEAVLTSGEASFLRSAMAAGRTLGGSRRSSRAVSDSDTGGSGGTPKVYDLTIPVELTIDGATFARKEYKYRIAEDNRRGVSLAGRGGSR</sequence>
<accession>A0A8S5RLR9</accession>
<evidence type="ECO:0000256" key="2">
    <source>
        <dbReference type="SAM" id="MobiDB-lite"/>
    </source>
</evidence>
<evidence type="ECO:0000256" key="1">
    <source>
        <dbReference type="SAM" id="Coils"/>
    </source>
</evidence>
<keyword evidence="1" id="KW-0175">Coiled coil</keyword>
<feature type="coiled-coil region" evidence="1">
    <location>
        <begin position="50"/>
        <end position="84"/>
    </location>
</feature>
<name>A0A8S5RLR9_9VIRU</name>
<organism evidence="3">
    <name type="scientific">virus sp. ctZer25</name>
    <dbReference type="NCBI Taxonomy" id="2825819"/>
    <lineage>
        <taxon>Viruses</taxon>
    </lineage>
</organism>
<proteinExistence type="predicted"/>
<reference evidence="3" key="1">
    <citation type="journal article" date="2021" name="Proc. Natl. Acad. Sci. U.S.A.">
        <title>A Catalog of Tens of Thousands of Viruses from Human Metagenomes Reveals Hidden Associations with Chronic Diseases.</title>
        <authorList>
            <person name="Tisza M.J."/>
            <person name="Buck C.B."/>
        </authorList>
    </citation>
    <scope>NUCLEOTIDE SEQUENCE</scope>
    <source>
        <strain evidence="3">CtZer25</strain>
    </source>
</reference>
<dbReference type="EMBL" id="BK059115">
    <property type="protein sequence ID" value="DAE32058.1"/>
    <property type="molecule type" value="Genomic_DNA"/>
</dbReference>
<dbReference type="SUPFAM" id="SSF57997">
    <property type="entry name" value="Tropomyosin"/>
    <property type="match status" value="1"/>
</dbReference>
<protein>
    <submittedName>
        <fullName evidence="3">Minor tail protein</fullName>
    </submittedName>
</protein>
<evidence type="ECO:0000313" key="3">
    <source>
        <dbReference type="EMBL" id="DAE32058.1"/>
    </source>
</evidence>
<feature type="region of interest" description="Disordered" evidence="2">
    <location>
        <begin position="561"/>
        <end position="581"/>
    </location>
</feature>